<dbReference type="STRING" id="930991.A0A0D0DCI8"/>
<name>A0A0D0DCI8_9AGAM</name>
<reference evidence="3" key="2">
    <citation type="submission" date="2015-01" db="EMBL/GenBank/DDBJ databases">
        <title>Evolutionary Origins and Diversification of the Mycorrhizal Mutualists.</title>
        <authorList>
            <consortium name="DOE Joint Genome Institute"/>
            <consortium name="Mycorrhizal Genomics Consortium"/>
            <person name="Kohler A."/>
            <person name="Kuo A."/>
            <person name="Nagy L.G."/>
            <person name="Floudas D."/>
            <person name="Copeland A."/>
            <person name="Barry K.W."/>
            <person name="Cichocki N."/>
            <person name="Veneault-Fourrey C."/>
            <person name="LaButti K."/>
            <person name="Lindquist E.A."/>
            <person name="Lipzen A."/>
            <person name="Lundell T."/>
            <person name="Morin E."/>
            <person name="Murat C."/>
            <person name="Riley R."/>
            <person name="Ohm R."/>
            <person name="Sun H."/>
            <person name="Tunlid A."/>
            <person name="Henrissat B."/>
            <person name="Grigoriev I.V."/>
            <person name="Hibbett D.S."/>
            <person name="Martin F."/>
        </authorList>
    </citation>
    <scope>NUCLEOTIDE SEQUENCE [LARGE SCALE GENOMIC DNA]</scope>
    <source>
        <strain evidence="3">Ve08.2h10</strain>
    </source>
</reference>
<evidence type="ECO:0000313" key="3">
    <source>
        <dbReference type="Proteomes" id="UP000054538"/>
    </source>
</evidence>
<dbReference type="InParanoid" id="A0A0D0DCI8"/>
<evidence type="ECO:0000313" key="2">
    <source>
        <dbReference type="EMBL" id="KIK87388.1"/>
    </source>
</evidence>
<dbReference type="Pfam" id="PF20209">
    <property type="entry name" value="DUF6570"/>
    <property type="match status" value="1"/>
</dbReference>
<feature type="domain" description="DUF6570" evidence="1">
    <location>
        <begin position="7"/>
        <end position="94"/>
    </location>
</feature>
<gene>
    <name evidence="2" type="ORF">PAXRUDRAFT_35378</name>
</gene>
<accession>A0A0D0DCI8</accession>
<organism evidence="2 3">
    <name type="scientific">Paxillus rubicundulus Ve08.2h10</name>
    <dbReference type="NCBI Taxonomy" id="930991"/>
    <lineage>
        <taxon>Eukaryota</taxon>
        <taxon>Fungi</taxon>
        <taxon>Dikarya</taxon>
        <taxon>Basidiomycota</taxon>
        <taxon>Agaricomycotina</taxon>
        <taxon>Agaricomycetes</taxon>
        <taxon>Agaricomycetidae</taxon>
        <taxon>Boletales</taxon>
        <taxon>Paxilineae</taxon>
        <taxon>Paxillaceae</taxon>
        <taxon>Paxillus</taxon>
    </lineage>
</organism>
<dbReference type="Proteomes" id="UP000054538">
    <property type="component" value="Unassembled WGS sequence"/>
</dbReference>
<proteinExistence type="predicted"/>
<sequence length="222" mass="24947">MPEEASQHFNCGNIAVLPQDSTKNRSVLLPSVDDVRDAMCVVFSGRVAKPTKETIKKFKPVLVLKSRVELLITFLMANTKWYQDHDVHFSRPNLGALFDDEVSSEDEGILNSLQIMHLPCDTQVDEAQSEVRWSEIAKDLVTENGIYESRALAFALDSRVFLASCMGLTFLNEGHPGLMSFVFPHLDPSGIGGFNHPARLPSMRISMEMQDISWNVEMKYVL</sequence>
<dbReference type="InterPro" id="IPR046700">
    <property type="entry name" value="DUF6570"/>
</dbReference>
<keyword evidence="3" id="KW-1185">Reference proteome</keyword>
<protein>
    <recommendedName>
        <fullName evidence="1">DUF6570 domain-containing protein</fullName>
    </recommendedName>
</protein>
<dbReference type="HOGENOM" id="CLU_030626_2_0_1"/>
<dbReference type="AlphaFoldDB" id="A0A0D0DCI8"/>
<dbReference type="EMBL" id="KN825545">
    <property type="protein sequence ID" value="KIK87388.1"/>
    <property type="molecule type" value="Genomic_DNA"/>
</dbReference>
<dbReference type="OrthoDB" id="432234at2759"/>
<evidence type="ECO:0000259" key="1">
    <source>
        <dbReference type="Pfam" id="PF20209"/>
    </source>
</evidence>
<reference evidence="2 3" key="1">
    <citation type="submission" date="2014-04" db="EMBL/GenBank/DDBJ databases">
        <authorList>
            <consortium name="DOE Joint Genome Institute"/>
            <person name="Kuo A."/>
            <person name="Kohler A."/>
            <person name="Jargeat P."/>
            <person name="Nagy L.G."/>
            <person name="Floudas D."/>
            <person name="Copeland A."/>
            <person name="Barry K.W."/>
            <person name="Cichocki N."/>
            <person name="Veneault-Fourrey C."/>
            <person name="LaButti K."/>
            <person name="Lindquist E.A."/>
            <person name="Lipzen A."/>
            <person name="Lundell T."/>
            <person name="Morin E."/>
            <person name="Murat C."/>
            <person name="Sun H."/>
            <person name="Tunlid A."/>
            <person name="Henrissat B."/>
            <person name="Grigoriev I.V."/>
            <person name="Hibbett D.S."/>
            <person name="Martin F."/>
            <person name="Nordberg H.P."/>
            <person name="Cantor M.N."/>
            <person name="Hua S.X."/>
        </authorList>
    </citation>
    <scope>NUCLEOTIDE SEQUENCE [LARGE SCALE GENOMIC DNA]</scope>
    <source>
        <strain evidence="2 3">Ve08.2h10</strain>
    </source>
</reference>